<dbReference type="AlphaFoldDB" id="A0A2V0RAW2"/>
<proteinExistence type="predicted"/>
<name>A0A2V0RAW2_9ZZZZ</name>
<dbReference type="EMBL" id="BDQC01000103">
    <property type="protein sequence ID" value="GBH22486.1"/>
    <property type="molecule type" value="Genomic_RNA"/>
</dbReference>
<dbReference type="EMBL" id="BDQB01000199">
    <property type="protein sequence ID" value="GBH22311.1"/>
    <property type="molecule type" value="Genomic_RNA"/>
</dbReference>
<accession>A0A2V0RAW2</accession>
<reference evidence="1" key="1">
    <citation type="submission" date="2017-04" db="EMBL/GenBank/DDBJ databases">
        <title>Unveiling RNA virosphere associated with marine microorganisms.</title>
        <authorList>
            <person name="Urayama S."/>
            <person name="Takaki Y."/>
            <person name="Nishi S."/>
            <person name="Yoshida Y."/>
            <person name="Deguchi S."/>
            <person name="Takai K."/>
            <person name="Nunoura T."/>
        </authorList>
    </citation>
    <scope>NUCLEOTIDE SEQUENCE</scope>
</reference>
<sequence length="317" mass="34413">MFYQRHDLKVTETGASQSRSSATWVTTNSEIRGIRIGGARWNVTVTQDADGVARVTIEDHLNGLGSENITVETLDATPTQGDGDNLVLRIPSPARLERERISVMQTDESTSDTGAATLLYEAESNAMDQEAPSDVQNVGSAMLGNVKTPARLFPETAERKVPIESGAAGVQDASEAGLAYGIDPRCINVRSETASETSSISMPGVDSQDGSLIRQLLDRKFGANKVRYGKSISIRKAKIFATREKLDDNNFHKVTFFLAGKHSKRTMMDSPLDIKRGDVLELSLNNRPPTPGKESEQADNEAVLQEVFRCVTTVIGA</sequence>
<protein>
    <submittedName>
        <fullName evidence="1">Uncharacterized protein</fullName>
    </submittedName>
</protein>
<evidence type="ECO:0000313" key="1">
    <source>
        <dbReference type="EMBL" id="GBH22486.1"/>
    </source>
</evidence>
<comment type="caution">
    <text evidence="1">The sequence shown here is derived from an EMBL/GenBank/DDBJ whole genome shotgun (WGS) entry which is preliminary data.</text>
</comment>
<organism evidence="1">
    <name type="scientific">viral metagenome</name>
    <dbReference type="NCBI Taxonomy" id="1070528"/>
    <lineage>
        <taxon>unclassified sequences</taxon>
        <taxon>metagenomes</taxon>
        <taxon>organismal metagenomes</taxon>
    </lineage>
</organism>